<name>A0A0R1ULC4_9LACO</name>
<feature type="domain" description="Helicase C-terminal" evidence="14">
    <location>
        <begin position="337"/>
        <end position="503"/>
    </location>
</feature>
<dbReference type="Gene3D" id="3.40.50.300">
    <property type="entry name" value="P-loop containing nucleotide triphosphate hydrolases"/>
    <property type="match status" value="2"/>
</dbReference>
<dbReference type="Pfam" id="PF07516">
    <property type="entry name" value="SecA_SW"/>
    <property type="match status" value="1"/>
</dbReference>
<dbReference type="FunFam" id="3.40.50.300:FF:000429">
    <property type="entry name" value="Preprotein translocase subunit SecA"/>
    <property type="match status" value="1"/>
</dbReference>
<dbReference type="InterPro" id="IPR011130">
    <property type="entry name" value="SecA_preprotein_X-link_dom"/>
</dbReference>
<protein>
    <recommendedName>
        <fullName evidence="12">Protein translocase subunit SecA</fullName>
        <ecNumber evidence="12">7.4.2.8</ecNumber>
    </recommendedName>
</protein>
<dbReference type="GO" id="GO:0006605">
    <property type="term" value="P:protein targeting"/>
    <property type="evidence" value="ECO:0007669"/>
    <property type="project" value="UniProtKB-UniRule"/>
</dbReference>
<dbReference type="SUPFAM" id="SSF52540">
    <property type="entry name" value="P-loop containing nucleoside triphosphate hydrolases"/>
    <property type="match status" value="2"/>
</dbReference>
<dbReference type="SMART" id="SM00957">
    <property type="entry name" value="SecA_DEAD"/>
    <property type="match status" value="1"/>
</dbReference>
<dbReference type="InterPro" id="IPR027417">
    <property type="entry name" value="P-loop_NTPase"/>
</dbReference>
<feature type="domain" description="Helicase ATP-binding" evidence="13">
    <location>
        <begin position="9"/>
        <end position="171"/>
    </location>
</feature>
<dbReference type="PROSITE" id="PS51196">
    <property type="entry name" value="SECA_MOTOR_DEAD"/>
    <property type="match status" value="1"/>
</dbReference>
<sequence>MYPYDVQVLGAIAIFDEQIAEMKTGEGKTLTATMPLYLYALTGEGAILVTPNEYLAYRDATEMGKVYKWMGLSVNVGFSKDKEELTANDKRKLYESDILYTTNSVLGFDYLQENLANSIEDEFMRPLNFVLVDEADAVLLDEATTPLIISGSPRVQSNLIGVSDELMYFLEESSDYRSDDEEHTWFTKNGYQKIANFFNIKNLFNGEHTDLLRTTNLALRAHQRFNLNKDYVIVDNKKVELLDKQNGRILKGMKMQAGQHQAIEMKEQLELSSDMRAVASVTYQSLFQQVKHLAGMTGTAKAAENEFVSSYNLGVVKIPPHKPSIRVDLPTKIYPHQSDKILAALQEVKHLHGLGRPVLLVSANVEVSELFSELLFQIGIPHSVLNAKSAAKEAEIIKLAGQAGNVTVATSMAGRGTDIKLGPGVSELGGLAVITTELMPSIRIEQQLMGRAGRQGNPGTSQAFVSLEDELVEKFGAEWLKKVKNKFKNKDNQIKSYRIQHAIFECQRYSDEQQMLQRQKSHEMDMSVHFQRNLVYKFRKSLLHQDNINFDIEANMRDEFHRFYRSCESISMNNLKLYISDNLSYTHNIKFNELNLNDEDKVVDYLWKVAQAELKSKEVFFKTQQEKKRFYRIAILRAIDNSWVKEVDTLDQLRILVSSRTAAQRNPMFEYHKEAYRAFINMQIDFKKQMVQALCLSNIVVQKDGRKDIYFV</sequence>
<keyword evidence="4 12" id="KW-1003">Cell membrane</keyword>
<evidence type="ECO:0000256" key="12">
    <source>
        <dbReference type="HAMAP-Rule" id="MF_01382"/>
    </source>
</evidence>
<comment type="subcellular location">
    <subcellularLocation>
        <location evidence="12">Cell membrane</location>
        <topology evidence="12">Peripheral membrane protein</topology>
        <orientation evidence="12">Cytoplasmic side</orientation>
    </subcellularLocation>
    <subcellularLocation>
        <location evidence="12">Cytoplasm</location>
    </subcellularLocation>
    <subcellularLocation>
        <location evidence="1">Membrane</location>
        <topology evidence="1">Peripheral membrane protein</topology>
    </subcellularLocation>
    <text evidence="12">Distribution is 50-50.</text>
</comment>
<keyword evidence="9 12" id="KW-1278">Translocase</keyword>
<comment type="caution">
    <text evidence="16">The sequence shown here is derived from an EMBL/GenBank/DDBJ whole genome shotgun (WGS) entry which is preliminary data.</text>
</comment>
<comment type="similarity">
    <text evidence="2 12">Belongs to the SecA family.</text>
</comment>
<dbReference type="PANTHER" id="PTHR30612">
    <property type="entry name" value="SECA INNER MEMBRANE COMPONENT OF SEC PROTEIN SECRETION SYSTEM"/>
    <property type="match status" value="1"/>
</dbReference>
<evidence type="ECO:0000256" key="6">
    <source>
        <dbReference type="ARBA" id="ARBA00022741"/>
    </source>
</evidence>
<dbReference type="Pfam" id="PF21090">
    <property type="entry name" value="P-loop_SecA"/>
    <property type="match status" value="2"/>
</dbReference>
<keyword evidence="6 12" id="KW-0547">Nucleotide-binding</keyword>
<dbReference type="InterPro" id="IPR011116">
    <property type="entry name" value="SecA_Wing/Scaffold"/>
</dbReference>
<dbReference type="InterPro" id="IPR001650">
    <property type="entry name" value="Helicase_C-like"/>
</dbReference>
<dbReference type="STRING" id="417373.GCA_001570685_01406"/>
<dbReference type="InterPro" id="IPR014018">
    <property type="entry name" value="SecA_motor_DEAD"/>
</dbReference>
<accession>A0A0R1ULC4</accession>
<evidence type="ECO:0000256" key="1">
    <source>
        <dbReference type="ARBA" id="ARBA00004170"/>
    </source>
</evidence>
<evidence type="ECO:0000256" key="8">
    <source>
        <dbReference type="ARBA" id="ARBA00022927"/>
    </source>
</evidence>
<evidence type="ECO:0000256" key="10">
    <source>
        <dbReference type="ARBA" id="ARBA00023010"/>
    </source>
</evidence>
<proteinExistence type="inferred from homology"/>
<evidence type="ECO:0000259" key="15">
    <source>
        <dbReference type="PROSITE" id="PS51196"/>
    </source>
</evidence>
<evidence type="ECO:0000256" key="2">
    <source>
        <dbReference type="ARBA" id="ARBA00007650"/>
    </source>
</evidence>
<dbReference type="GO" id="GO:0065002">
    <property type="term" value="P:intracellular protein transmembrane transport"/>
    <property type="evidence" value="ECO:0007669"/>
    <property type="project" value="UniProtKB-UniRule"/>
</dbReference>
<evidence type="ECO:0000313" key="17">
    <source>
        <dbReference type="Proteomes" id="UP000051084"/>
    </source>
</evidence>
<evidence type="ECO:0000259" key="14">
    <source>
        <dbReference type="PROSITE" id="PS51194"/>
    </source>
</evidence>
<organism evidence="16 17">
    <name type="scientific">Limosilactobacillus equigenerosi DSM 18793 = JCM 14505</name>
    <dbReference type="NCBI Taxonomy" id="1423742"/>
    <lineage>
        <taxon>Bacteria</taxon>
        <taxon>Bacillati</taxon>
        <taxon>Bacillota</taxon>
        <taxon>Bacilli</taxon>
        <taxon>Lactobacillales</taxon>
        <taxon>Lactobacillaceae</taxon>
        <taxon>Limosilactobacillus</taxon>
    </lineage>
</organism>
<dbReference type="GO" id="GO:0005829">
    <property type="term" value="C:cytosol"/>
    <property type="evidence" value="ECO:0007669"/>
    <property type="project" value="TreeGrafter"/>
</dbReference>
<evidence type="ECO:0000313" key="16">
    <source>
        <dbReference type="EMBL" id="KRL92298.1"/>
    </source>
</evidence>
<dbReference type="PROSITE" id="PS51194">
    <property type="entry name" value="HELICASE_CTER"/>
    <property type="match status" value="1"/>
</dbReference>
<dbReference type="InterPro" id="IPR011115">
    <property type="entry name" value="SecA_DEAD"/>
</dbReference>
<keyword evidence="10 12" id="KW-0811">Translocation</keyword>
<dbReference type="Gene3D" id="3.90.1440.10">
    <property type="entry name" value="SecA, preprotein cross-linking domain"/>
    <property type="match status" value="1"/>
</dbReference>
<dbReference type="AlphaFoldDB" id="A0A0R1ULC4"/>
<comment type="function">
    <text evidence="12">Part of the Sec protein translocase complex. Interacts with the SecYEG preprotein conducting channel. Has a central role in coupling the hydrolysis of ATP to the transfer of proteins into and across the cell membrane, serving as an ATP-driven molecular motor driving the stepwise translocation of polypeptide chains across the membrane.</text>
</comment>
<evidence type="ECO:0000256" key="3">
    <source>
        <dbReference type="ARBA" id="ARBA00022448"/>
    </source>
</evidence>
<dbReference type="SUPFAM" id="SSF81886">
    <property type="entry name" value="Helical scaffold and wing domains of SecA"/>
    <property type="match status" value="1"/>
</dbReference>
<dbReference type="Pfam" id="PF01043">
    <property type="entry name" value="SecA_PP_bind"/>
    <property type="match status" value="1"/>
</dbReference>
<dbReference type="EMBL" id="AZGC01000057">
    <property type="protein sequence ID" value="KRL92298.1"/>
    <property type="molecule type" value="Genomic_DNA"/>
</dbReference>
<keyword evidence="7 12" id="KW-0067">ATP-binding</keyword>
<comment type="subunit">
    <text evidence="12">Monomer and homodimer. Part of the essential Sec protein translocation apparatus which comprises SecA, SecYEG and auxiliary proteins SecDF. Other proteins may also be involved.</text>
</comment>
<dbReference type="Proteomes" id="UP000051084">
    <property type="component" value="Unassembled WGS sequence"/>
</dbReference>
<dbReference type="InterPro" id="IPR036670">
    <property type="entry name" value="SecA_X-link_sf"/>
</dbReference>
<dbReference type="GO" id="GO:0008564">
    <property type="term" value="F:protein-exporting ATPase activity"/>
    <property type="evidence" value="ECO:0007669"/>
    <property type="project" value="UniProtKB-EC"/>
</dbReference>
<dbReference type="Gene3D" id="1.10.3060.10">
    <property type="entry name" value="Helical scaffold and wing domains of SecA"/>
    <property type="match status" value="1"/>
</dbReference>
<dbReference type="InterPro" id="IPR036266">
    <property type="entry name" value="SecA_Wing/Scaffold_sf"/>
</dbReference>
<keyword evidence="11 12" id="KW-0472">Membrane</keyword>
<evidence type="ECO:0000256" key="7">
    <source>
        <dbReference type="ARBA" id="ARBA00022840"/>
    </source>
</evidence>
<dbReference type="PRINTS" id="PR00906">
    <property type="entry name" value="SECA"/>
</dbReference>
<dbReference type="EC" id="7.4.2.8" evidence="12"/>
<evidence type="ECO:0000256" key="11">
    <source>
        <dbReference type="ARBA" id="ARBA00023136"/>
    </source>
</evidence>
<dbReference type="GO" id="GO:0005886">
    <property type="term" value="C:plasma membrane"/>
    <property type="evidence" value="ECO:0007669"/>
    <property type="project" value="UniProtKB-SubCell"/>
</dbReference>
<keyword evidence="17" id="KW-1185">Reference proteome</keyword>
<evidence type="ECO:0000256" key="9">
    <source>
        <dbReference type="ARBA" id="ARBA00022967"/>
    </source>
</evidence>
<dbReference type="InterPro" id="IPR000185">
    <property type="entry name" value="SecA"/>
</dbReference>
<dbReference type="CDD" id="cd18803">
    <property type="entry name" value="SF2_C_secA"/>
    <property type="match status" value="1"/>
</dbReference>
<comment type="catalytic activity">
    <reaction evidence="12">
        <text>ATP + H2O + cellular proteinSide 1 = ADP + phosphate + cellular proteinSide 2.</text>
        <dbReference type="EC" id="7.4.2.8"/>
    </reaction>
</comment>
<evidence type="ECO:0000256" key="5">
    <source>
        <dbReference type="ARBA" id="ARBA00022490"/>
    </source>
</evidence>
<gene>
    <name evidence="12" type="primary">secA</name>
    <name evidence="16" type="ORF">FC21_GL000344</name>
</gene>
<dbReference type="HAMAP" id="MF_01382">
    <property type="entry name" value="SecA"/>
    <property type="match status" value="1"/>
</dbReference>
<feature type="binding site" evidence="12">
    <location>
        <begin position="25"/>
        <end position="29"/>
    </location>
    <ligand>
        <name>ATP</name>
        <dbReference type="ChEBI" id="CHEBI:30616"/>
    </ligand>
</feature>
<evidence type="ECO:0000259" key="13">
    <source>
        <dbReference type="PROSITE" id="PS51192"/>
    </source>
</evidence>
<feature type="binding site" evidence="12">
    <location>
        <position position="7"/>
    </location>
    <ligand>
        <name>ATP</name>
        <dbReference type="ChEBI" id="CHEBI:30616"/>
    </ligand>
</feature>
<feature type="binding site" evidence="12">
    <location>
        <position position="418"/>
    </location>
    <ligand>
        <name>ATP</name>
        <dbReference type="ChEBI" id="CHEBI:30616"/>
    </ligand>
</feature>
<keyword evidence="5 12" id="KW-0963">Cytoplasm</keyword>
<dbReference type="CDD" id="cd17928">
    <property type="entry name" value="DEXDc_SecA"/>
    <property type="match status" value="1"/>
</dbReference>
<dbReference type="SUPFAM" id="SSF81767">
    <property type="entry name" value="Pre-protein crosslinking domain of SecA"/>
    <property type="match status" value="1"/>
</dbReference>
<dbReference type="GO" id="GO:0005524">
    <property type="term" value="F:ATP binding"/>
    <property type="evidence" value="ECO:0007669"/>
    <property type="project" value="UniProtKB-UniRule"/>
</dbReference>
<keyword evidence="3 12" id="KW-0813">Transport</keyword>
<feature type="domain" description="SecA family profile" evidence="15">
    <location>
        <begin position="1"/>
        <end position="496"/>
    </location>
</feature>
<keyword evidence="8 12" id="KW-0653">Protein transport</keyword>
<dbReference type="GO" id="GO:0031522">
    <property type="term" value="C:cell envelope Sec protein transport complex"/>
    <property type="evidence" value="ECO:0007669"/>
    <property type="project" value="TreeGrafter"/>
</dbReference>
<dbReference type="Pfam" id="PF07517">
    <property type="entry name" value="SecA_DEAD"/>
    <property type="match status" value="1"/>
</dbReference>
<dbReference type="InterPro" id="IPR014001">
    <property type="entry name" value="Helicase_ATP-bd"/>
</dbReference>
<evidence type="ECO:0000256" key="4">
    <source>
        <dbReference type="ARBA" id="ARBA00022475"/>
    </source>
</evidence>
<dbReference type="PATRIC" id="fig|1423742.4.peg.359"/>
<dbReference type="GO" id="GO:0043952">
    <property type="term" value="P:protein transport by the Sec complex"/>
    <property type="evidence" value="ECO:0007669"/>
    <property type="project" value="TreeGrafter"/>
</dbReference>
<dbReference type="PANTHER" id="PTHR30612:SF0">
    <property type="entry name" value="CHLOROPLAST PROTEIN-TRANSPORTING ATPASE"/>
    <property type="match status" value="1"/>
</dbReference>
<reference evidence="16 17" key="1">
    <citation type="journal article" date="2015" name="Genome Announc.">
        <title>Expanding the biotechnology potential of lactobacilli through comparative genomics of 213 strains and associated genera.</title>
        <authorList>
            <person name="Sun Z."/>
            <person name="Harris H.M."/>
            <person name="McCann A."/>
            <person name="Guo C."/>
            <person name="Argimon S."/>
            <person name="Zhang W."/>
            <person name="Yang X."/>
            <person name="Jeffery I.B."/>
            <person name="Cooney J.C."/>
            <person name="Kagawa T.F."/>
            <person name="Liu W."/>
            <person name="Song Y."/>
            <person name="Salvetti E."/>
            <person name="Wrobel A."/>
            <person name="Rasinkangas P."/>
            <person name="Parkhill J."/>
            <person name="Rea M.C."/>
            <person name="O'Sullivan O."/>
            <person name="Ritari J."/>
            <person name="Douillard F.P."/>
            <person name="Paul Ross R."/>
            <person name="Yang R."/>
            <person name="Briner A.E."/>
            <person name="Felis G.E."/>
            <person name="de Vos W.M."/>
            <person name="Barrangou R."/>
            <person name="Klaenhammer T.R."/>
            <person name="Caufield P.W."/>
            <person name="Cui Y."/>
            <person name="Zhang H."/>
            <person name="O'Toole P.W."/>
        </authorList>
    </citation>
    <scope>NUCLEOTIDE SEQUENCE [LARGE SCALE GENOMIC DNA]</scope>
    <source>
        <strain evidence="16 17">DSM 18793</strain>
    </source>
</reference>
<dbReference type="GO" id="GO:0017038">
    <property type="term" value="P:protein import"/>
    <property type="evidence" value="ECO:0007669"/>
    <property type="project" value="InterPro"/>
</dbReference>
<dbReference type="SMART" id="SM00958">
    <property type="entry name" value="SecA_PP_bind"/>
    <property type="match status" value="1"/>
</dbReference>
<dbReference type="PROSITE" id="PS51192">
    <property type="entry name" value="HELICASE_ATP_BIND_1"/>
    <property type="match status" value="1"/>
</dbReference>
<dbReference type="InterPro" id="IPR044722">
    <property type="entry name" value="SecA_SF2_C"/>
</dbReference>